<gene>
    <name evidence="2" type="ORF">SAMN04489730_1649</name>
</gene>
<evidence type="ECO:0000256" key="1">
    <source>
        <dbReference type="SAM" id="Phobius"/>
    </source>
</evidence>
<dbReference type="Proteomes" id="UP000182740">
    <property type="component" value="Unassembled WGS sequence"/>
</dbReference>
<protein>
    <recommendedName>
        <fullName evidence="4">DUF1453 domain-containing protein</fullName>
    </recommendedName>
</protein>
<keyword evidence="1" id="KW-0812">Transmembrane</keyword>
<feature type="transmembrane region" description="Helical" evidence="1">
    <location>
        <begin position="130"/>
        <end position="150"/>
    </location>
</feature>
<feature type="transmembrane region" description="Helical" evidence="1">
    <location>
        <begin position="100"/>
        <end position="124"/>
    </location>
</feature>
<evidence type="ECO:0000313" key="2">
    <source>
        <dbReference type="EMBL" id="SFW57793.1"/>
    </source>
</evidence>
<dbReference type="OrthoDB" id="3694610at2"/>
<dbReference type="RefSeq" id="WP_072475691.1">
    <property type="nucleotide sequence ID" value="NZ_FPJG01000006.1"/>
</dbReference>
<dbReference type="EMBL" id="FPJG01000006">
    <property type="protein sequence ID" value="SFW57793.1"/>
    <property type="molecule type" value="Genomic_DNA"/>
</dbReference>
<keyword evidence="1" id="KW-0472">Membrane</keyword>
<keyword evidence="1" id="KW-1133">Transmembrane helix</keyword>
<name>A0A1K1QDM5_9PSEU</name>
<evidence type="ECO:0000313" key="3">
    <source>
        <dbReference type="Proteomes" id="UP000182740"/>
    </source>
</evidence>
<organism evidence="2 3">
    <name type="scientific">Amycolatopsis australiensis</name>
    <dbReference type="NCBI Taxonomy" id="546364"/>
    <lineage>
        <taxon>Bacteria</taxon>
        <taxon>Bacillati</taxon>
        <taxon>Actinomycetota</taxon>
        <taxon>Actinomycetes</taxon>
        <taxon>Pseudonocardiales</taxon>
        <taxon>Pseudonocardiaceae</taxon>
        <taxon>Amycolatopsis</taxon>
    </lineage>
</organism>
<keyword evidence="3" id="KW-1185">Reference proteome</keyword>
<feature type="transmembrane region" description="Helical" evidence="1">
    <location>
        <begin position="6"/>
        <end position="23"/>
    </location>
</feature>
<feature type="transmembrane region" description="Helical" evidence="1">
    <location>
        <begin position="35"/>
        <end position="52"/>
    </location>
</feature>
<dbReference type="AlphaFoldDB" id="A0A1K1QDM5"/>
<evidence type="ECO:0008006" key="4">
    <source>
        <dbReference type="Google" id="ProtNLM"/>
    </source>
</evidence>
<reference evidence="3" key="1">
    <citation type="submission" date="2016-11" db="EMBL/GenBank/DDBJ databases">
        <authorList>
            <person name="Varghese N."/>
            <person name="Submissions S."/>
        </authorList>
    </citation>
    <scope>NUCLEOTIDE SEQUENCE [LARGE SCALE GENOMIC DNA]</scope>
    <source>
        <strain evidence="3">DSM 44671</strain>
    </source>
</reference>
<proteinExistence type="predicted"/>
<sequence length="169" mass="17570">MPSAANVLLYVVIAAYVVYKVVYKQVRGTLLDRRTLLVLPLILVAAGGYLTAKAVPGASPAEFGLLAVDLVVLAGLGYLRSSTTSLTERDGTTFQKGSAVTVGLWVLTIAARLGLVALGTALGITGPLTSASITLTIGVSIAVQNATTYYRVQRRGLPLADGRPVALSR</sequence>
<accession>A0A1K1QDM5</accession>
<feature type="transmembrane region" description="Helical" evidence="1">
    <location>
        <begin position="58"/>
        <end position="79"/>
    </location>
</feature>